<comment type="subcellular location">
    <subcellularLocation>
        <location evidence="2 11">Cytoplasm</location>
        <location evidence="2 11">Cytosol</location>
    </subcellularLocation>
</comment>
<evidence type="ECO:0000256" key="6">
    <source>
        <dbReference type="ARBA" id="ARBA00022723"/>
    </source>
</evidence>
<protein>
    <recommendedName>
        <fullName evidence="11">E3 ubiquitin-protein ligase</fullName>
        <ecNumber evidence="11">2.3.2.27</ecNumber>
    </recommendedName>
</protein>
<gene>
    <name evidence="14" type="ORF">ACAOBT_LOCUS28339</name>
</gene>
<dbReference type="PANTHER" id="PTHR13417">
    <property type="entry name" value="E3 UBIQUITIN-PROTEIN LIGASE RNF146"/>
    <property type="match status" value="1"/>
</dbReference>
<evidence type="ECO:0000256" key="1">
    <source>
        <dbReference type="ARBA" id="ARBA00000900"/>
    </source>
</evidence>
<feature type="domain" description="WWE" evidence="13">
    <location>
        <begin position="79"/>
        <end position="155"/>
    </location>
</feature>
<dbReference type="SUPFAM" id="SSF57850">
    <property type="entry name" value="RING/U-box"/>
    <property type="match status" value="1"/>
</dbReference>
<dbReference type="GO" id="GO:0005634">
    <property type="term" value="C:nucleus"/>
    <property type="evidence" value="ECO:0007669"/>
    <property type="project" value="TreeGrafter"/>
</dbReference>
<evidence type="ECO:0000256" key="11">
    <source>
        <dbReference type="RuleBase" id="RU367115"/>
    </source>
</evidence>
<proteinExistence type="predicted"/>
<keyword evidence="6 11" id="KW-0479">Metal-binding</keyword>
<dbReference type="InterPro" id="IPR044110">
    <property type="entry name" value="RING-HC_RNF146"/>
</dbReference>
<comment type="caution">
    <text evidence="14">The sequence shown here is derived from an EMBL/GenBank/DDBJ whole genome shotgun (WGS) entry which is preliminary data.</text>
</comment>
<dbReference type="InterPro" id="IPR018123">
    <property type="entry name" value="WWE-dom_subgr"/>
</dbReference>
<dbReference type="Proteomes" id="UP001152888">
    <property type="component" value="Unassembled WGS sequence"/>
</dbReference>
<evidence type="ECO:0000313" key="14">
    <source>
        <dbReference type="EMBL" id="CAH2005086.1"/>
    </source>
</evidence>
<evidence type="ECO:0000256" key="8">
    <source>
        <dbReference type="ARBA" id="ARBA00022786"/>
    </source>
</evidence>
<dbReference type="InterPro" id="IPR004170">
    <property type="entry name" value="WWE_dom"/>
</dbReference>
<dbReference type="GO" id="GO:0072572">
    <property type="term" value="F:poly-ADP-D-ribose binding"/>
    <property type="evidence" value="ECO:0007669"/>
    <property type="project" value="UniProtKB-UniRule"/>
</dbReference>
<keyword evidence="3 11" id="KW-0963">Cytoplasm</keyword>
<dbReference type="GO" id="GO:0061630">
    <property type="term" value="F:ubiquitin protein ligase activity"/>
    <property type="evidence" value="ECO:0007669"/>
    <property type="project" value="UniProtKB-UniRule"/>
</dbReference>
<dbReference type="AlphaFoldDB" id="A0A9P0M3E8"/>
<evidence type="ECO:0000256" key="10">
    <source>
        <dbReference type="PROSITE-ProRule" id="PRU00175"/>
    </source>
</evidence>
<dbReference type="EMBL" id="CAKOFQ010007622">
    <property type="protein sequence ID" value="CAH2005086.1"/>
    <property type="molecule type" value="Genomic_DNA"/>
</dbReference>
<dbReference type="GO" id="GO:0008270">
    <property type="term" value="F:zinc ion binding"/>
    <property type="evidence" value="ECO:0007669"/>
    <property type="project" value="UniProtKB-UniRule"/>
</dbReference>
<evidence type="ECO:0000256" key="4">
    <source>
        <dbReference type="ARBA" id="ARBA00022679"/>
    </source>
</evidence>
<comment type="pathway">
    <text evidence="11">Protein modification; protein ubiquitination.</text>
</comment>
<evidence type="ECO:0000259" key="12">
    <source>
        <dbReference type="PROSITE" id="PS50089"/>
    </source>
</evidence>
<keyword evidence="7 10" id="KW-0863">Zinc-finger</keyword>
<dbReference type="CDD" id="cd16546">
    <property type="entry name" value="RING-HC_RNF146"/>
    <property type="match status" value="1"/>
</dbReference>
<keyword evidence="8 11" id="KW-0833">Ubl conjugation pathway</keyword>
<dbReference type="SUPFAM" id="SSF117839">
    <property type="entry name" value="WWE domain"/>
    <property type="match status" value="1"/>
</dbReference>
<dbReference type="SMART" id="SM00184">
    <property type="entry name" value="RING"/>
    <property type="match status" value="1"/>
</dbReference>
<dbReference type="InterPro" id="IPR033509">
    <property type="entry name" value="RNF146"/>
</dbReference>
<dbReference type="PROSITE" id="PS50918">
    <property type="entry name" value="WWE"/>
    <property type="match status" value="1"/>
</dbReference>
<name>A0A9P0M3E8_ACAOB</name>
<evidence type="ECO:0000256" key="5">
    <source>
        <dbReference type="ARBA" id="ARBA00022687"/>
    </source>
</evidence>
<keyword evidence="5" id="KW-0879">Wnt signaling pathway</keyword>
<dbReference type="SMART" id="SM00678">
    <property type="entry name" value="WWE"/>
    <property type="match status" value="1"/>
</dbReference>
<dbReference type="PROSITE" id="PS50089">
    <property type="entry name" value="ZF_RING_2"/>
    <property type="match status" value="1"/>
</dbReference>
<dbReference type="PANTHER" id="PTHR13417:SF2">
    <property type="entry name" value="E3 UBIQUITIN-PROTEIN LIGASE RNF146"/>
    <property type="match status" value="1"/>
</dbReference>
<dbReference type="Gene3D" id="3.30.40.10">
    <property type="entry name" value="Zinc/RING finger domain, C3HC4 (zinc finger)"/>
    <property type="match status" value="1"/>
</dbReference>
<dbReference type="InterPro" id="IPR001841">
    <property type="entry name" value="Znf_RING"/>
</dbReference>
<dbReference type="GO" id="GO:0016055">
    <property type="term" value="P:Wnt signaling pathway"/>
    <property type="evidence" value="ECO:0007669"/>
    <property type="project" value="UniProtKB-KW"/>
</dbReference>
<organism evidence="14 15">
    <name type="scientific">Acanthoscelides obtectus</name>
    <name type="common">Bean weevil</name>
    <name type="synonym">Bruchus obtectus</name>
    <dbReference type="NCBI Taxonomy" id="200917"/>
    <lineage>
        <taxon>Eukaryota</taxon>
        <taxon>Metazoa</taxon>
        <taxon>Ecdysozoa</taxon>
        <taxon>Arthropoda</taxon>
        <taxon>Hexapoda</taxon>
        <taxon>Insecta</taxon>
        <taxon>Pterygota</taxon>
        <taxon>Neoptera</taxon>
        <taxon>Endopterygota</taxon>
        <taxon>Coleoptera</taxon>
        <taxon>Polyphaga</taxon>
        <taxon>Cucujiformia</taxon>
        <taxon>Chrysomeloidea</taxon>
        <taxon>Chrysomelidae</taxon>
        <taxon>Bruchinae</taxon>
        <taxon>Bruchini</taxon>
        <taxon>Acanthoscelides</taxon>
    </lineage>
</organism>
<evidence type="ECO:0000313" key="15">
    <source>
        <dbReference type="Proteomes" id="UP001152888"/>
    </source>
</evidence>
<evidence type="ECO:0000256" key="2">
    <source>
        <dbReference type="ARBA" id="ARBA00004514"/>
    </source>
</evidence>
<comment type="catalytic activity">
    <reaction evidence="1 11">
        <text>S-ubiquitinyl-[E2 ubiquitin-conjugating enzyme]-L-cysteine + [acceptor protein]-L-lysine = [E2 ubiquitin-conjugating enzyme]-L-cysteine + N(6)-ubiquitinyl-[acceptor protein]-L-lysine.</text>
        <dbReference type="EC" id="2.3.2.27"/>
    </reaction>
</comment>
<dbReference type="PROSITE" id="PS00518">
    <property type="entry name" value="ZF_RING_1"/>
    <property type="match status" value="1"/>
</dbReference>
<dbReference type="Pfam" id="PF02825">
    <property type="entry name" value="WWE"/>
    <property type="match status" value="1"/>
</dbReference>
<sequence>MAEAVIDLVSDESEIKSKNGNLECPVCLQGCVHPAKLPCGHVFCYLCIKGFANQNKKCAMCRQEVPMDFLEHPNLLERLTLEDVKVFEDGYQWFYEGRNGWWRYDERANEEIEEAFKAELPNFELIICGELYVVDFKSNYQYSKRCPTRKRAIRRDKIDNVVVKGVAGIR</sequence>
<dbReference type="GO" id="GO:0006511">
    <property type="term" value="P:ubiquitin-dependent protein catabolic process"/>
    <property type="evidence" value="ECO:0007669"/>
    <property type="project" value="UniProtKB-UniRule"/>
</dbReference>
<evidence type="ECO:0000259" key="13">
    <source>
        <dbReference type="PROSITE" id="PS50918"/>
    </source>
</evidence>
<comment type="PTM">
    <text evidence="11">Ubiquitinated; autoubiquitinated.</text>
</comment>
<comment type="function">
    <text evidence="11">E3 ubiquitin-protein ligase that specifically binds poly-ADP-ribosylated proteins and mediates their ubiquitination and subsequent degradation.</text>
</comment>
<keyword evidence="4 11" id="KW-0808">Transferase</keyword>
<dbReference type="Pfam" id="PF13920">
    <property type="entry name" value="zf-C3HC4_3"/>
    <property type="match status" value="1"/>
</dbReference>
<dbReference type="GO" id="GO:0051865">
    <property type="term" value="P:protein autoubiquitination"/>
    <property type="evidence" value="ECO:0007669"/>
    <property type="project" value="UniProtKB-UniRule"/>
</dbReference>
<keyword evidence="9 11" id="KW-0862">Zinc</keyword>
<comment type="domain">
    <text evidence="11">The WWE domain mediates non-covalent poly(ADP-ribose)-binding.</text>
</comment>
<accession>A0A9P0M3E8</accession>
<reference evidence="14" key="1">
    <citation type="submission" date="2022-03" db="EMBL/GenBank/DDBJ databases">
        <authorList>
            <person name="Sayadi A."/>
        </authorList>
    </citation>
    <scope>NUCLEOTIDE SEQUENCE</scope>
</reference>
<evidence type="ECO:0000256" key="3">
    <source>
        <dbReference type="ARBA" id="ARBA00022490"/>
    </source>
</evidence>
<dbReference type="InterPro" id="IPR037197">
    <property type="entry name" value="WWE_dom_sf"/>
</dbReference>
<dbReference type="GO" id="GO:0005829">
    <property type="term" value="C:cytosol"/>
    <property type="evidence" value="ECO:0007669"/>
    <property type="project" value="UniProtKB-SubCell"/>
</dbReference>
<feature type="domain" description="RING-type" evidence="12">
    <location>
        <begin position="24"/>
        <end position="62"/>
    </location>
</feature>
<evidence type="ECO:0000256" key="9">
    <source>
        <dbReference type="ARBA" id="ARBA00022833"/>
    </source>
</evidence>
<dbReference type="EC" id="2.3.2.27" evidence="11"/>
<dbReference type="Gene3D" id="3.30.720.50">
    <property type="match status" value="1"/>
</dbReference>
<dbReference type="InterPro" id="IPR017907">
    <property type="entry name" value="Znf_RING_CS"/>
</dbReference>
<evidence type="ECO:0000256" key="7">
    <source>
        <dbReference type="ARBA" id="ARBA00022771"/>
    </source>
</evidence>
<keyword evidence="15" id="KW-1185">Reference proteome</keyword>
<dbReference type="InterPro" id="IPR013083">
    <property type="entry name" value="Znf_RING/FYVE/PHD"/>
</dbReference>
<dbReference type="OrthoDB" id="10065815at2759"/>